<evidence type="ECO:0000259" key="2">
    <source>
        <dbReference type="Pfam" id="PF04235"/>
    </source>
</evidence>
<dbReference type="PANTHER" id="PTHR30590:SF2">
    <property type="entry name" value="INNER MEMBRANE PROTEIN"/>
    <property type="match status" value="1"/>
</dbReference>
<dbReference type="STRING" id="135826.KP77_15380"/>
<feature type="transmembrane region" description="Helical" evidence="1">
    <location>
        <begin position="96"/>
        <end position="114"/>
    </location>
</feature>
<feature type="transmembrane region" description="Helical" evidence="1">
    <location>
        <begin position="120"/>
        <end position="135"/>
    </location>
</feature>
<feature type="transmembrane region" description="Helical" evidence="1">
    <location>
        <begin position="142"/>
        <end position="167"/>
    </location>
</feature>
<dbReference type="PATRIC" id="fig|135826.4.peg.1533"/>
<feature type="transmembrane region" description="Helical" evidence="1">
    <location>
        <begin position="61"/>
        <end position="84"/>
    </location>
</feature>
<sequence length="386" mass="43374">MSLQPIDSQQRIQNLDVIRGFSLLGIFIVNMIAFHSPVYYYDPYAWWGDSLNRQAYWWIDVFVQASFYPIFAMMFGAGLALQFVRAQQKNTRFSSFAVRRLGVLLAIGMVHAFLIWSGDILITYAVTGFILIWMLKMSGKMLLTLGFIIYFLPQTLLAGIMFFAAMVDPTTVTYFSSVQDIESSVANYGSGSFGQIFSQRLEDWQYANDPSAFVSIIIVILPLMMIGAGAAKVQLFQKAKEKKMLLGICTLLFLGAGIAVKTSPYWGEQNLAFVFTQDYVGGPLVAMSYMTLLLLIMTAPVTAKLLQPLAKTGRMALTNYLLQSVIGTIIFYNYGFGLYGEVTLSTGTLIALGIFFMQVIFSELWLSKFSQGPMEKLWRKLSYSRK</sequence>
<dbReference type="AlphaFoldDB" id="A0A0C2W229"/>
<keyword evidence="1" id="KW-1133">Transmembrane helix</keyword>
<protein>
    <recommendedName>
        <fullName evidence="2">DUF418 domain-containing protein</fullName>
    </recommendedName>
</protein>
<accession>A0A0C2W229</accession>
<evidence type="ECO:0000313" key="4">
    <source>
        <dbReference type="Proteomes" id="UP000031950"/>
    </source>
</evidence>
<evidence type="ECO:0000313" key="3">
    <source>
        <dbReference type="EMBL" id="KIL50163.1"/>
    </source>
</evidence>
<keyword evidence="4" id="KW-1185">Reference proteome</keyword>
<dbReference type="Proteomes" id="UP000031950">
    <property type="component" value="Unassembled WGS sequence"/>
</dbReference>
<feature type="transmembrane region" description="Helical" evidence="1">
    <location>
        <begin position="318"/>
        <end position="336"/>
    </location>
</feature>
<keyword evidence="1" id="KW-0472">Membrane</keyword>
<feature type="transmembrane region" description="Helical" evidence="1">
    <location>
        <begin position="286"/>
        <end position="306"/>
    </location>
</feature>
<organism evidence="3 4">
    <name type="scientific">Jeotgalibacillus alimentarius</name>
    <dbReference type="NCBI Taxonomy" id="135826"/>
    <lineage>
        <taxon>Bacteria</taxon>
        <taxon>Bacillati</taxon>
        <taxon>Bacillota</taxon>
        <taxon>Bacilli</taxon>
        <taxon>Bacillales</taxon>
        <taxon>Caryophanaceae</taxon>
        <taxon>Jeotgalibacillus</taxon>
    </lineage>
</organism>
<proteinExistence type="predicted"/>
<gene>
    <name evidence="3" type="ORF">KP77_15380</name>
</gene>
<name>A0A0C2W229_9BACL</name>
<reference evidence="3 4" key="1">
    <citation type="submission" date="2015-01" db="EMBL/GenBank/DDBJ databases">
        <title>Genome sequence of Jeotgalibacillus alimentarius.</title>
        <authorList>
            <person name="Goh K.M."/>
            <person name="Chan K.-G."/>
            <person name="Yaakop A.S."/>
            <person name="Ee R."/>
            <person name="Gan H.M."/>
            <person name="Chan C.S."/>
        </authorList>
    </citation>
    <scope>NUCLEOTIDE SEQUENCE [LARGE SCALE GENOMIC DNA]</scope>
    <source>
        <strain evidence="3 4">YKJ-13</strain>
    </source>
</reference>
<feature type="transmembrane region" description="Helical" evidence="1">
    <location>
        <begin position="21"/>
        <end position="41"/>
    </location>
</feature>
<comment type="caution">
    <text evidence="3">The sequence shown here is derived from an EMBL/GenBank/DDBJ whole genome shotgun (WGS) entry which is preliminary data.</text>
</comment>
<feature type="transmembrane region" description="Helical" evidence="1">
    <location>
        <begin position="245"/>
        <end position="266"/>
    </location>
</feature>
<dbReference type="InterPro" id="IPR052529">
    <property type="entry name" value="Bact_Transport_Assoc"/>
</dbReference>
<feature type="transmembrane region" description="Helical" evidence="1">
    <location>
        <begin position="342"/>
        <end position="366"/>
    </location>
</feature>
<keyword evidence="1" id="KW-0812">Transmembrane</keyword>
<dbReference type="RefSeq" id="WP_041122145.1">
    <property type="nucleotide sequence ID" value="NZ_JXRQ01000017.1"/>
</dbReference>
<feature type="transmembrane region" description="Helical" evidence="1">
    <location>
        <begin position="212"/>
        <end position="233"/>
    </location>
</feature>
<dbReference type="PANTHER" id="PTHR30590">
    <property type="entry name" value="INNER MEMBRANE PROTEIN"/>
    <property type="match status" value="1"/>
</dbReference>
<evidence type="ECO:0000256" key="1">
    <source>
        <dbReference type="SAM" id="Phobius"/>
    </source>
</evidence>
<dbReference type="Pfam" id="PF04235">
    <property type="entry name" value="DUF418"/>
    <property type="match status" value="1"/>
</dbReference>
<dbReference type="EMBL" id="JXRQ01000017">
    <property type="protein sequence ID" value="KIL50163.1"/>
    <property type="molecule type" value="Genomic_DNA"/>
</dbReference>
<dbReference type="OrthoDB" id="9807744at2"/>
<feature type="domain" description="DUF418" evidence="2">
    <location>
        <begin position="231"/>
        <end position="384"/>
    </location>
</feature>
<dbReference type="InterPro" id="IPR007349">
    <property type="entry name" value="DUF418"/>
</dbReference>